<reference evidence="1" key="1">
    <citation type="journal article" date="2015" name="Genome Biol. Evol.">
        <title>Organellar Genomes of White Spruce (Picea glauca): Assembly and Annotation.</title>
        <authorList>
            <person name="Jackman S.D."/>
            <person name="Warren R.L."/>
            <person name="Gibb E.A."/>
            <person name="Vandervalk B.P."/>
            <person name="Mohamadi H."/>
            <person name="Chu J."/>
            <person name="Raymond A."/>
            <person name="Pleasance S."/>
            <person name="Coope R."/>
            <person name="Wildung M.R."/>
            <person name="Ritland C.E."/>
            <person name="Bousquet J."/>
            <person name="Jones S.J."/>
            <person name="Bohlmann J."/>
            <person name="Birol I."/>
        </authorList>
    </citation>
    <scope>NUCLEOTIDE SEQUENCE [LARGE SCALE GENOMIC DNA]</scope>
    <source>
        <tissue evidence="1">Flushing bud</tissue>
    </source>
</reference>
<sequence length="63" mass="7290">MVLHKSERAYCCIITYIMKPVIFSDHFSMARIGKGNKFALNRFKKQRHSMDGAARPSGEGFFY</sequence>
<organism evidence="1">
    <name type="scientific">Picea glauca</name>
    <name type="common">White spruce</name>
    <name type="synonym">Pinus glauca</name>
    <dbReference type="NCBI Taxonomy" id="3330"/>
    <lineage>
        <taxon>Eukaryota</taxon>
        <taxon>Viridiplantae</taxon>
        <taxon>Streptophyta</taxon>
        <taxon>Embryophyta</taxon>
        <taxon>Tracheophyta</taxon>
        <taxon>Spermatophyta</taxon>
        <taxon>Pinopsida</taxon>
        <taxon>Pinidae</taxon>
        <taxon>Conifers I</taxon>
        <taxon>Pinales</taxon>
        <taxon>Pinaceae</taxon>
        <taxon>Picea</taxon>
    </lineage>
</organism>
<proteinExistence type="predicted"/>
<geneLocation type="mitochondrion" evidence="1"/>
<accession>A0A101M3U7</accession>
<dbReference type="EMBL" id="LKAM01000001">
    <property type="protein sequence ID" value="KUM50417.1"/>
    <property type="molecule type" value="Genomic_DNA"/>
</dbReference>
<gene>
    <name evidence="1" type="ORF">ABT39_MTgene260</name>
</gene>
<protein>
    <submittedName>
        <fullName evidence="1">Uncharacterized protein</fullName>
    </submittedName>
</protein>
<comment type="caution">
    <text evidence="1">The sequence shown here is derived from an EMBL/GenBank/DDBJ whole genome shotgun (WGS) entry which is preliminary data.</text>
</comment>
<dbReference type="AlphaFoldDB" id="A0A101M3U7"/>
<keyword evidence="1" id="KW-0496">Mitochondrion</keyword>
<evidence type="ECO:0000313" key="1">
    <source>
        <dbReference type="EMBL" id="KUM50417.1"/>
    </source>
</evidence>
<name>A0A101M3U7_PICGL</name>